<sequence length="72" mass="7609">MLLEAFNDDLIVGGHMSLVACGEGCGANEIPSQHVPIKEVFSAHPNNPQVRMVSFAAEASSLKKEPSSILST</sequence>
<dbReference type="AlphaFoldDB" id="A0AAV6URQ3"/>
<name>A0AAV6URQ3_9ARAC</name>
<organism evidence="1 2">
    <name type="scientific">Oedothorax gibbosus</name>
    <dbReference type="NCBI Taxonomy" id="931172"/>
    <lineage>
        <taxon>Eukaryota</taxon>
        <taxon>Metazoa</taxon>
        <taxon>Ecdysozoa</taxon>
        <taxon>Arthropoda</taxon>
        <taxon>Chelicerata</taxon>
        <taxon>Arachnida</taxon>
        <taxon>Araneae</taxon>
        <taxon>Araneomorphae</taxon>
        <taxon>Entelegynae</taxon>
        <taxon>Araneoidea</taxon>
        <taxon>Linyphiidae</taxon>
        <taxon>Erigoninae</taxon>
        <taxon>Oedothorax</taxon>
    </lineage>
</organism>
<gene>
    <name evidence="1" type="ORF">JTE90_004828</name>
</gene>
<protein>
    <submittedName>
        <fullName evidence="1">Uncharacterized protein</fullName>
    </submittedName>
</protein>
<reference evidence="1 2" key="1">
    <citation type="journal article" date="2022" name="Nat. Ecol. Evol.">
        <title>A masculinizing supergene underlies an exaggerated male reproductive morph in a spider.</title>
        <authorList>
            <person name="Hendrickx F."/>
            <person name="De Corte Z."/>
            <person name="Sonet G."/>
            <person name="Van Belleghem S.M."/>
            <person name="Kostlbacher S."/>
            <person name="Vangestel C."/>
        </authorList>
    </citation>
    <scope>NUCLEOTIDE SEQUENCE [LARGE SCALE GENOMIC DNA]</scope>
    <source>
        <strain evidence="1">W744_W776</strain>
    </source>
</reference>
<dbReference type="Proteomes" id="UP000827092">
    <property type="component" value="Unassembled WGS sequence"/>
</dbReference>
<proteinExistence type="predicted"/>
<comment type="caution">
    <text evidence="1">The sequence shown here is derived from an EMBL/GenBank/DDBJ whole genome shotgun (WGS) entry which is preliminary data.</text>
</comment>
<accession>A0AAV6URQ3</accession>
<keyword evidence="2" id="KW-1185">Reference proteome</keyword>
<evidence type="ECO:0000313" key="1">
    <source>
        <dbReference type="EMBL" id="KAG8186498.1"/>
    </source>
</evidence>
<evidence type="ECO:0000313" key="2">
    <source>
        <dbReference type="Proteomes" id="UP000827092"/>
    </source>
</evidence>
<dbReference type="EMBL" id="JAFNEN010000299">
    <property type="protein sequence ID" value="KAG8186498.1"/>
    <property type="molecule type" value="Genomic_DNA"/>
</dbReference>